<dbReference type="InterPro" id="IPR008258">
    <property type="entry name" value="Transglycosylase_SLT_dom_1"/>
</dbReference>
<evidence type="ECO:0000313" key="4">
    <source>
        <dbReference type="EMBL" id="PPQ31746.1"/>
    </source>
</evidence>
<dbReference type="PANTHER" id="PTHR37423:SF2">
    <property type="entry name" value="MEMBRANE-BOUND LYTIC MUREIN TRANSGLYCOSYLASE C"/>
    <property type="match status" value="1"/>
</dbReference>
<name>A0A2S6NAV9_9HYPH</name>
<dbReference type="SUPFAM" id="SSF53955">
    <property type="entry name" value="Lysozyme-like"/>
    <property type="match status" value="1"/>
</dbReference>
<evidence type="ECO:0000256" key="1">
    <source>
        <dbReference type="ARBA" id="ARBA00007734"/>
    </source>
</evidence>
<dbReference type="EMBL" id="NHSJ01000051">
    <property type="protein sequence ID" value="PPQ31746.1"/>
    <property type="molecule type" value="Genomic_DNA"/>
</dbReference>
<dbReference type="PANTHER" id="PTHR37423">
    <property type="entry name" value="SOLUBLE LYTIC MUREIN TRANSGLYCOSYLASE-RELATED"/>
    <property type="match status" value="1"/>
</dbReference>
<comment type="similarity">
    <text evidence="2">Belongs to the virb1 family.</text>
</comment>
<evidence type="ECO:0000313" key="5">
    <source>
        <dbReference type="Proteomes" id="UP000239089"/>
    </source>
</evidence>
<gene>
    <name evidence="4" type="ORF">CCR94_08155</name>
</gene>
<accession>A0A2S6NAV9</accession>
<evidence type="ECO:0000259" key="3">
    <source>
        <dbReference type="Pfam" id="PF01464"/>
    </source>
</evidence>
<evidence type="ECO:0000256" key="2">
    <source>
        <dbReference type="ARBA" id="ARBA00009387"/>
    </source>
</evidence>
<comment type="caution">
    <text evidence="4">The sequence shown here is derived from an EMBL/GenBank/DDBJ whole genome shotgun (WGS) entry which is preliminary data.</text>
</comment>
<dbReference type="Proteomes" id="UP000239089">
    <property type="component" value="Unassembled WGS sequence"/>
</dbReference>
<dbReference type="AlphaFoldDB" id="A0A2S6NAV9"/>
<comment type="similarity">
    <text evidence="1">Belongs to the transglycosylase Slt family.</text>
</comment>
<organism evidence="4 5">
    <name type="scientific">Rhodoblastus sphagnicola</name>
    <dbReference type="NCBI Taxonomy" id="333368"/>
    <lineage>
        <taxon>Bacteria</taxon>
        <taxon>Pseudomonadati</taxon>
        <taxon>Pseudomonadota</taxon>
        <taxon>Alphaproteobacteria</taxon>
        <taxon>Hyphomicrobiales</taxon>
        <taxon>Rhodoblastaceae</taxon>
        <taxon>Rhodoblastus</taxon>
    </lineage>
</organism>
<feature type="domain" description="Transglycosylase SLT" evidence="3">
    <location>
        <begin position="72"/>
        <end position="170"/>
    </location>
</feature>
<sequence length="256" mass="26089">MARCHSAQTGVLATALWLAVFGAQSRAAEAAVDARVASVEAAPAPEGGKVSGGGRGDGGAPTAEGRLAYRALIEKEALRQGIGPEIAEAVMAVESGYNPREIGGVGEIGLMQIRPETARMLGFVGSAADLAIPETNIHFGVAYLGQAWRLAGGDLCGALMKYRAGHGETRFSYLSVHYCLAVRSQLAARGFRVTGRVPVATFGEPVGAGRRLVAGRGCGRYCIGGAGAAGSGVAPVNFAALNASLGALVIQARPSR</sequence>
<dbReference type="RefSeq" id="WP_104507379.1">
    <property type="nucleotide sequence ID" value="NZ_JACIGC010000010.1"/>
</dbReference>
<dbReference type="InterPro" id="IPR023346">
    <property type="entry name" value="Lysozyme-like_dom_sf"/>
</dbReference>
<dbReference type="OrthoDB" id="9788661at2"/>
<reference evidence="4 5" key="1">
    <citation type="journal article" date="2018" name="Arch. Microbiol.">
        <title>New insights into the metabolic potential of the phototrophic purple bacterium Rhodopila globiformis DSM 161(T) from its draft genome sequence and evidence for a vanadium-dependent nitrogenase.</title>
        <authorList>
            <person name="Imhoff J.F."/>
            <person name="Rahn T."/>
            <person name="Kunzel S."/>
            <person name="Neulinger S.C."/>
        </authorList>
    </citation>
    <scope>NUCLEOTIDE SEQUENCE [LARGE SCALE GENOMIC DNA]</scope>
    <source>
        <strain evidence="4 5">DSM 16996</strain>
    </source>
</reference>
<dbReference type="Pfam" id="PF01464">
    <property type="entry name" value="SLT"/>
    <property type="match status" value="1"/>
</dbReference>
<proteinExistence type="inferred from homology"/>
<dbReference type="Gene3D" id="1.10.530.10">
    <property type="match status" value="1"/>
</dbReference>
<protein>
    <submittedName>
        <fullName evidence="4">Transglycosylase</fullName>
    </submittedName>
</protein>
<keyword evidence="5" id="KW-1185">Reference proteome</keyword>